<keyword evidence="10" id="KW-0067">ATP-binding</keyword>
<comment type="subcellular location">
    <subcellularLocation>
        <location evidence="2">Cell membrane</location>
        <topology evidence="2">Multi-pass membrane protein</topology>
    </subcellularLocation>
</comment>
<evidence type="ECO:0000256" key="10">
    <source>
        <dbReference type="ARBA" id="ARBA00022840"/>
    </source>
</evidence>
<keyword evidence="8" id="KW-0547">Nucleotide-binding</keyword>
<dbReference type="CDD" id="cd00075">
    <property type="entry name" value="HATPase"/>
    <property type="match status" value="1"/>
</dbReference>
<evidence type="ECO:0000256" key="4">
    <source>
        <dbReference type="ARBA" id="ARBA00022475"/>
    </source>
</evidence>
<dbReference type="Gene3D" id="6.10.340.10">
    <property type="match status" value="1"/>
</dbReference>
<dbReference type="EC" id="2.7.13.3" evidence="3"/>
<evidence type="ECO:0000256" key="2">
    <source>
        <dbReference type="ARBA" id="ARBA00004651"/>
    </source>
</evidence>
<dbReference type="InterPro" id="IPR003661">
    <property type="entry name" value="HisK_dim/P_dom"/>
</dbReference>
<feature type="domain" description="Histidine kinase" evidence="15">
    <location>
        <begin position="260"/>
        <end position="474"/>
    </location>
</feature>
<dbReference type="InterPro" id="IPR003660">
    <property type="entry name" value="HAMP_dom"/>
</dbReference>
<keyword evidence="6" id="KW-0808">Transferase</keyword>
<evidence type="ECO:0000256" key="1">
    <source>
        <dbReference type="ARBA" id="ARBA00000085"/>
    </source>
</evidence>
<reference evidence="17" key="1">
    <citation type="submission" date="2020-08" db="EMBL/GenBank/DDBJ databases">
        <title>Genome public.</title>
        <authorList>
            <person name="Liu C."/>
            <person name="Sun Q."/>
        </authorList>
    </citation>
    <scope>NUCLEOTIDE SEQUENCE</scope>
    <source>
        <strain evidence="17">NSJ-40</strain>
    </source>
</reference>
<keyword evidence="4" id="KW-1003">Cell membrane</keyword>
<dbReference type="Pfam" id="PF00672">
    <property type="entry name" value="HAMP"/>
    <property type="match status" value="1"/>
</dbReference>
<dbReference type="SUPFAM" id="SSF158472">
    <property type="entry name" value="HAMP domain-like"/>
    <property type="match status" value="1"/>
</dbReference>
<dbReference type="Proteomes" id="UP000651482">
    <property type="component" value="Unassembled WGS sequence"/>
</dbReference>
<evidence type="ECO:0000256" key="7">
    <source>
        <dbReference type="ARBA" id="ARBA00022692"/>
    </source>
</evidence>
<feature type="domain" description="HAMP" evidence="16">
    <location>
        <begin position="193"/>
        <end position="245"/>
    </location>
</feature>
<dbReference type="RefSeq" id="WP_249319243.1">
    <property type="nucleotide sequence ID" value="NZ_JACRSN010000008.1"/>
</dbReference>
<evidence type="ECO:0000256" key="3">
    <source>
        <dbReference type="ARBA" id="ARBA00012438"/>
    </source>
</evidence>
<keyword evidence="13 14" id="KW-0472">Membrane</keyword>
<dbReference type="SMART" id="SM00304">
    <property type="entry name" value="HAMP"/>
    <property type="match status" value="1"/>
</dbReference>
<feature type="transmembrane region" description="Helical" evidence="14">
    <location>
        <begin position="176"/>
        <end position="197"/>
    </location>
</feature>
<evidence type="ECO:0000256" key="11">
    <source>
        <dbReference type="ARBA" id="ARBA00022989"/>
    </source>
</evidence>
<dbReference type="SUPFAM" id="SSF47384">
    <property type="entry name" value="Homodimeric domain of signal transducing histidine kinase"/>
    <property type="match status" value="1"/>
</dbReference>
<dbReference type="SMART" id="SM00387">
    <property type="entry name" value="HATPase_c"/>
    <property type="match status" value="1"/>
</dbReference>
<evidence type="ECO:0000259" key="16">
    <source>
        <dbReference type="PROSITE" id="PS50885"/>
    </source>
</evidence>
<evidence type="ECO:0000256" key="14">
    <source>
        <dbReference type="SAM" id="Phobius"/>
    </source>
</evidence>
<keyword evidence="18" id="KW-1185">Reference proteome</keyword>
<dbReference type="InterPro" id="IPR005467">
    <property type="entry name" value="His_kinase_dom"/>
</dbReference>
<dbReference type="InterPro" id="IPR004358">
    <property type="entry name" value="Sig_transdc_His_kin-like_C"/>
</dbReference>
<protein>
    <recommendedName>
        <fullName evidence="3">histidine kinase</fullName>
        <ecNumber evidence="3">2.7.13.3</ecNumber>
    </recommendedName>
</protein>
<sequence>MKLWHKIFLCSLALIIIAVDVTAITVLSQSYRTMVERERDKAISEHEYLTAGIANNVLYERMRQGRLLMDEEEVRKIVSAAVEESLDSRMGFAFYDDSGEIQSDRAQVLSEKTDYIEAVKNGDGCYSMISDANDRSYIMVGSSMKMEGLMYYMFTISDITEIFALRDNQFLFVQRAGILFGALIGFILILVVFRLLAPLNRINRGIREIARGDYSLRLPEKGGQEFRELSGNINRMACAVEENMVRIQGIADSRKRFIDNLAHEMKTPLTSILGFSDLLRVKRTVSDEERREYAGIIVEETKRLRGLSGKLLELATTDSVNLEFEKVPIEELFAEIRSSVTLMLERRQVRFSVYSCRKTVFVDKELFKSLLYNLIDNAAKASAPGQEVRLAAAMYQEHLWITVSDDGIGMSGEDVKKAAEPFYMADKSRSRKAGGAGLGLALCAEITKRHDSELMIRSELGKGTTVAVVMPSARLGDCA</sequence>
<comment type="caution">
    <text evidence="17">The sequence shown here is derived from an EMBL/GenBank/DDBJ whole genome shotgun (WGS) entry which is preliminary data.</text>
</comment>
<keyword evidence="11 14" id="KW-1133">Transmembrane helix</keyword>
<dbReference type="PANTHER" id="PTHR45528:SF1">
    <property type="entry name" value="SENSOR HISTIDINE KINASE CPXA"/>
    <property type="match status" value="1"/>
</dbReference>
<dbReference type="CDD" id="cd06225">
    <property type="entry name" value="HAMP"/>
    <property type="match status" value="1"/>
</dbReference>
<keyword evidence="12" id="KW-0902">Two-component regulatory system</keyword>
<name>A0A926DA75_9FIRM</name>
<evidence type="ECO:0000313" key="17">
    <source>
        <dbReference type="EMBL" id="MBC8533654.1"/>
    </source>
</evidence>
<dbReference type="AlphaFoldDB" id="A0A926DA75"/>
<dbReference type="PANTHER" id="PTHR45528">
    <property type="entry name" value="SENSOR HISTIDINE KINASE CPXA"/>
    <property type="match status" value="1"/>
</dbReference>
<dbReference type="Gene3D" id="3.30.565.10">
    <property type="entry name" value="Histidine kinase-like ATPase, C-terminal domain"/>
    <property type="match status" value="1"/>
</dbReference>
<keyword evidence="5" id="KW-0597">Phosphoprotein</keyword>
<dbReference type="InterPro" id="IPR050398">
    <property type="entry name" value="HssS/ArlS-like"/>
</dbReference>
<organism evidence="17 18">
    <name type="scientific">Yeguia hominis</name>
    <dbReference type="NCBI Taxonomy" id="2763662"/>
    <lineage>
        <taxon>Bacteria</taxon>
        <taxon>Bacillati</taxon>
        <taxon>Bacillota</taxon>
        <taxon>Clostridia</taxon>
        <taxon>Eubacteriales</taxon>
        <taxon>Yeguiaceae</taxon>
        <taxon>Yeguia</taxon>
    </lineage>
</organism>
<dbReference type="EMBL" id="JACRSN010000008">
    <property type="protein sequence ID" value="MBC8533654.1"/>
    <property type="molecule type" value="Genomic_DNA"/>
</dbReference>
<dbReference type="PROSITE" id="PS50885">
    <property type="entry name" value="HAMP"/>
    <property type="match status" value="1"/>
</dbReference>
<keyword evidence="7 14" id="KW-0812">Transmembrane</keyword>
<evidence type="ECO:0000259" key="15">
    <source>
        <dbReference type="PROSITE" id="PS50109"/>
    </source>
</evidence>
<evidence type="ECO:0000256" key="9">
    <source>
        <dbReference type="ARBA" id="ARBA00022777"/>
    </source>
</evidence>
<evidence type="ECO:0000256" key="12">
    <source>
        <dbReference type="ARBA" id="ARBA00023012"/>
    </source>
</evidence>
<dbReference type="GO" id="GO:0000155">
    <property type="term" value="F:phosphorelay sensor kinase activity"/>
    <property type="evidence" value="ECO:0007669"/>
    <property type="project" value="InterPro"/>
</dbReference>
<evidence type="ECO:0000256" key="5">
    <source>
        <dbReference type="ARBA" id="ARBA00022553"/>
    </source>
</evidence>
<dbReference type="GO" id="GO:0005524">
    <property type="term" value="F:ATP binding"/>
    <property type="evidence" value="ECO:0007669"/>
    <property type="project" value="UniProtKB-KW"/>
</dbReference>
<dbReference type="Pfam" id="PF02518">
    <property type="entry name" value="HATPase_c"/>
    <property type="match status" value="1"/>
</dbReference>
<dbReference type="CDD" id="cd00082">
    <property type="entry name" value="HisKA"/>
    <property type="match status" value="1"/>
</dbReference>
<evidence type="ECO:0000256" key="6">
    <source>
        <dbReference type="ARBA" id="ARBA00022679"/>
    </source>
</evidence>
<gene>
    <name evidence="17" type="ORF">IAG03_06475</name>
</gene>
<dbReference type="Gene3D" id="1.10.287.130">
    <property type="match status" value="1"/>
</dbReference>
<keyword evidence="9 17" id="KW-0418">Kinase</keyword>
<comment type="catalytic activity">
    <reaction evidence="1">
        <text>ATP + protein L-histidine = ADP + protein N-phospho-L-histidine.</text>
        <dbReference type="EC" id="2.7.13.3"/>
    </reaction>
</comment>
<dbReference type="InterPro" id="IPR036097">
    <property type="entry name" value="HisK_dim/P_sf"/>
</dbReference>
<dbReference type="InterPro" id="IPR003594">
    <property type="entry name" value="HATPase_dom"/>
</dbReference>
<dbReference type="GO" id="GO:0005886">
    <property type="term" value="C:plasma membrane"/>
    <property type="evidence" value="ECO:0007669"/>
    <property type="project" value="UniProtKB-SubCell"/>
</dbReference>
<evidence type="ECO:0000256" key="13">
    <source>
        <dbReference type="ARBA" id="ARBA00023136"/>
    </source>
</evidence>
<dbReference type="Pfam" id="PF00512">
    <property type="entry name" value="HisKA"/>
    <property type="match status" value="1"/>
</dbReference>
<accession>A0A926DA75</accession>
<dbReference type="InterPro" id="IPR036890">
    <property type="entry name" value="HATPase_C_sf"/>
</dbReference>
<dbReference type="PROSITE" id="PS50109">
    <property type="entry name" value="HIS_KIN"/>
    <property type="match status" value="1"/>
</dbReference>
<dbReference type="PRINTS" id="PR00344">
    <property type="entry name" value="BCTRLSENSOR"/>
</dbReference>
<dbReference type="SMART" id="SM00388">
    <property type="entry name" value="HisKA"/>
    <property type="match status" value="1"/>
</dbReference>
<proteinExistence type="predicted"/>
<evidence type="ECO:0000256" key="8">
    <source>
        <dbReference type="ARBA" id="ARBA00022741"/>
    </source>
</evidence>
<evidence type="ECO:0000313" key="18">
    <source>
        <dbReference type="Proteomes" id="UP000651482"/>
    </source>
</evidence>
<dbReference type="SUPFAM" id="SSF55874">
    <property type="entry name" value="ATPase domain of HSP90 chaperone/DNA topoisomerase II/histidine kinase"/>
    <property type="match status" value="1"/>
</dbReference>